<accession>A0A671FW22</accession>
<reference evidence="2 3" key="2">
    <citation type="journal article" date="2018" name="Annu Rev Anim Biosci">
        <title>Bat Biology, Genomes, and the Bat1K Project: To Generate Chromosome-Level Genomes for All Living Bat Species.</title>
        <authorList>
            <person name="Teeling E.C."/>
            <person name="Vernes S.C."/>
            <person name="Davalos L.M."/>
            <person name="Ray D.A."/>
            <person name="Gilbert M.T.P."/>
            <person name="Myers E."/>
        </authorList>
    </citation>
    <scope>NUCLEOTIDE SEQUENCE</scope>
</reference>
<reference evidence="2" key="5">
    <citation type="submission" date="2025-09" db="UniProtKB">
        <authorList>
            <consortium name="Ensembl"/>
        </authorList>
    </citation>
    <scope>IDENTIFICATION</scope>
</reference>
<feature type="compositionally biased region" description="Polar residues" evidence="1">
    <location>
        <begin position="1"/>
        <end position="28"/>
    </location>
</feature>
<evidence type="ECO:0000256" key="1">
    <source>
        <dbReference type="SAM" id="MobiDB-lite"/>
    </source>
</evidence>
<dbReference type="AlphaFoldDB" id="A0A671FW22"/>
<evidence type="ECO:0000313" key="2">
    <source>
        <dbReference type="Ensembl" id="ENSRFEP00010029926.1"/>
    </source>
</evidence>
<reference evidence="3" key="3">
    <citation type="submission" date="2018-12" db="EMBL/GenBank/DDBJ databases">
        <title>G10K-VGP greater horseshoe bat female genome, primary haplotype.</title>
        <authorList>
            <person name="Teeling E."/>
            <person name="Myers G."/>
            <person name="Vernes S."/>
            <person name="Pippel M."/>
            <person name="Winkler S."/>
            <person name="Fedrigo O."/>
            <person name="Rhie A."/>
            <person name="Koren S."/>
            <person name="Phillippy A."/>
            <person name="Lewin H."/>
            <person name="Damas J."/>
            <person name="Howe K."/>
            <person name="Mountcastle J."/>
            <person name="Jarvis E.D."/>
        </authorList>
    </citation>
    <scope>NUCLEOTIDE SEQUENCE [LARGE SCALE GENOMIC DNA]</scope>
</reference>
<dbReference type="Proteomes" id="UP000472240">
    <property type="component" value="Chromosome 26"/>
</dbReference>
<feature type="region of interest" description="Disordered" evidence="1">
    <location>
        <begin position="1"/>
        <end position="46"/>
    </location>
</feature>
<dbReference type="GeneTree" id="ENSGT00940000155480"/>
<protein>
    <submittedName>
        <fullName evidence="2">Forkhead box P2</fullName>
    </submittedName>
</protein>
<name>A0A671FW22_RHIFE</name>
<dbReference type="Ensembl" id="ENSRFET00010032467.1">
    <property type="protein sequence ID" value="ENSRFEP00010029926.1"/>
    <property type="gene ID" value="ENSRFEG00010019612.1"/>
</dbReference>
<evidence type="ECO:0000313" key="3">
    <source>
        <dbReference type="Proteomes" id="UP000472240"/>
    </source>
</evidence>
<sequence>MMQESATETISNSSMNQNGMSTLSSQLDAGSRDGRSSGDTSSEVSTVELLHLQQQQVLDLYSLPPHSSFDGAVMLWHGMHSGLEVNRLETSTWLLQASLSSFAKVRGPYWMIS</sequence>
<reference evidence="2" key="4">
    <citation type="submission" date="2025-08" db="UniProtKB">
        <authorList>
            <consortium name="Ensembl"/>
        </authorList>
    </citation>
    <scope>IDENTIFICATION</scope>
</reference>
<organism evidence="2 3">
    <name type="scientific">Rhinolophus ferrumequinum</name>
    <name type="common">Greater horseshoe bat</name>
    <dbReference type="NCBI Taxonomy" id="59479"/>
    <lineage>
        <taxon>Eukaryota</taxon>
        <taxon>Metazoa</taxon>
        <taxon>Chordata</taxon>
        <taxon>Craniata</taxon>
        <taxon>Vertebrata</taxon>
        <taxon>Euteleostomi</taxon>
        <taxon>Mammalia</taxon>
        <taxon>Eutheria</taxon>
        <taxon>Laurasiatheria</taxon>
        <taxon>Chiroptera</taxon>
        <taxon>Yinpterochiroptera</taxon>
        <taxon>Rhinolophoidea</taxon>
        <taxon>Rhinolophidae</taxon>
        <taxon>Rhinolophinae</taxon>
        <taxon>Rhinolophus</taxon>
    </lineage>
</organism>
<reference evidence="2 3" key="1">
    <citation type="journal article" date="2015" name="Annu Rev Anim Biosci">
        <title>The Genome 10K Project: a way forward.</title>
        <authorList>
            <person name="Koepfli K.P."/>
            <person name="Paten B."/>
            <person name="O'Brien S.J."/>
            <person name="Koepfli K.P."/>
            <person name="Paten B."/>
            <person name="Antunes A."/>
            <person name="Belov K."/>
            <person name="Bustamante C."/>
            <person name="Castoe T.A."/>
            <person name="Clawson H."/>
            <person name="Crawford A.J."/>
            <person name="Diekhans M."/>
            <person name="Distel D."/>
            <person name="Durbin R."/>
            <person name="Earl D."/>
            <person name="Fujita M.K."/>
            <person name="Gamble T."/>
            <person name="Georges A."/>
            <person name="Gemmell N."/>
            <person name="Gilbert M.T."/>
            <person name="Graves J.M."/>
            <person name="Green R.E."/>
            <person name="Hickey G."/>
            <person name="Jarvis E.D."/>
            <person name="Johnson W."/>
            <person name="Komissarov A."/>
            <person name="Korf I."/>
            <person name="Kuhn R."/>
            <person name="Larkin D.M."/>
            <person name="Lewin H."/>
            <person name="Lopez J.V."/>
            <person name="Ma J."/>
            <person name="Marques-Bonet T."/>
            <person name="Miller W."/>
            <person name="Murphy R."/>
            <person name="Pevzner P."/>
            <person name="Shapiro B."/>
            <person name="Steiner C."/>
            <person name="Tamazian G."/>
            <person name="Venkatesh B."/>
            <person name="Wang J."/>
            <person name="Wayne R."/>
            <person name="Wiley E."/>
            <person name="Yang H."/>
            <person name="Zhang G."/>
            <person name="Haussler D."/>
            <person name="Ryder O."/>
            <person name="O'Brien S.J."/>
        </authorList>
    </citation>
    <scope>NUCLEOTIDE SEQUENCE</scope>
</reference>
<gene>
    <name evidence="2" type="primary">FOXP2</name>
</gene>
<proteinExistence type="predicted"/>
<keyword evidence="3" id="KW-1185">Reference proteome</keyword>